<comment type="caution">
    <text evidence="8">The sequence shown here is derived from an EMBL/GenBank/DDBJ whole genome shotgun (WGS) entry which is preliminary data.</text>
</comment>
<keyword evidence="9" id="KW-1185">Reference proteome</keyword>
<keyword evidence="4" id="KW-0804">Transcription</keyword>
<comment type="subcellular location">
    <subcellularLocation>
        <location evidence="1">Nucleus</location>
    </subcellularLocation>
</comment>
<evidence type="ECO:0000259" key="7">
    <source>
        <dbReference type="PROSITE" id="PS51968"/>
    </source>
</evidence>
<evidence type="ECO:0000256" key="1">
    <source>
        <dbReference type="ARBA" id="ARBA00004123"/>
    </source>
</evidence>
<evidence type="ECO:0000313" key="9">
    <source>
        <dbReference type="Proteomes" id="UP000572817"/>
    </source>
</evidence>
<organism evidence="8 9">
    <name type="scientific">Botryosphaeria dothidea</name>
    <dbReference type="NCBI Taxonomy" id="55169"/>
    <lineage>
        <taxon>Eukaryota</taxon>
        <taxon>Fungi</taxon>
        <taxon>Dikarya</taxon>
        <taxon>Ascomycota</taxon>
        <taxon>Pezizomycotina</taxon>
        <taxon>Dothideomycetes</taxon>
        <taxon>Dothideomycetes incertae sedis</taxon>
        <taxon>Botryosphaeriales</taxon>
        <taxon>Botryosphaeriaceae</taxon>
        <taxon>Botryosphaeria</taxon>
    </lineage>
</organism>
<feature type="region of interest" description="Disordered" evidence="6">
    <location>
        <begin position="553"/>
        <end position="594"/>
    </location>
</feature>
<dbReference type="PROSITE" id="PS51968">
    <property type="entry name" value="GRH_CP2_DB"/>
    <property type="match status" value="1"/>
</dbReference>
<protein>
    <submittedName>
        <fullName evidence="8">CP2 transcription factor</fullName>
    </submittedName>
</protein>
<evidence type="ECO:0000256" key="5">
    <source>
        <dbReference type="ARBA" id="ARBA00023242"/>
    </source>
</evidence>
<feature type="compositionally biased region" description="Basic and acidic residues" evidence="6">
    <location>
        <begin position="555"/>
        <end position="565"/>
    </location>
</feature>
<keyword evidence="2" id="KW-0805">Transcription regulation</keyword>
<evidence type="ECO:0000256" key="2">
    <source>
        <dbReference type="ARBA" id="ARBA00023015"/>
    </source>
</evidence>
<proteinExistence type="predicted"/>
<feature type="region of interest" description="Disordered" evidence="6">
    <location>
        <begin position="718"/>
        <end position="738"/>
    </location>
</feature>
<dbReference type="PANTHER" id="PTHR11037">
    <property type="entry name" value="TRANSCRIPTION FACTOR CP2"/>
    <property type="match status" value="1"/>
</dbReference>
<feature type="region of interest" description="Disordered" evidence="6">
    <location>
        <begin position="452"/>
        <end position="475"/>
    </location>
</feature>
<dbReference type="GO" id="GO:0001228">
    <property type="term" value="F:DNA-binding transcription activator activity, RNA polymerase II-specific"/>
    <property type="evidence" value="ECO:0007669"/>
    <property type="project" value="TreeGrafter"/>
</dbReference>
<feature type="domain" description="Grh/CP2 DB" evidence="7">
    <location>
        <begin position="228"/>
        <end position="481"/>
    </location>
</feature>
<feature type="compositionally biased region" description="Polar residues" evidence="6">
    <location>
        <begin position="463"/>
        <end position="475"/>
    </location>
</feature>
<feature type="compositionally biased region" description="Basic and acidic residues" evidence="6">
    <location>
        <begin position="721"/>
        <end position="734"/>
    </location>
</feature>
<feature type="compositionally biased region" description="Polar residues" evidence="6">
    <location>
        <begin position="566"/>
        <end position="580"/>
    </location>
</feature>
<dbReference type="InterPro" id="IPR040167">
    <property type="entry name" value="TF_CP2-like"/>
</dbReference>
<sequence>MFQNRTSSRKPSSGLLASFKASFPQLNAASRIKAGLSQNIASALDLALCDAEDLDNPDSTLTWFHEQGCLTPSLLDPESLAFASFANQPPCYYNPTPGGTNILFHSQAGDLHTTVETPLFMPSTKSAFEAAQTSEAMQDFQPDTSTLPPSQNLDFFAPYPQVTQSQPFVAHEPTNQSVTFESMDQTQEKPPSGSMPVDVEMQEWIPALKFAQGHNDQFRTNPVQGISDNFHWHVTLNASTAMIKHAEDIPVTYLNKGQAYSITIVESAPAPPSKAPATYRTYVRIFDEDEQRRQHPGACWQLWKEGRGIDEARQRGGRLQAVEFVEPTQVRGGGSWEKPVVELESASFDGFAITWTPAANCAAECVISVRFNFLTTDFSHMKGVKAIPVRLCTKTTRLNTSFPQSPKPEICYCKVILFRDHGAERKLSNDITHVNKAIDKLKDQIIQVRSGTKSLSKGKRNSFAKSGSSDNNRSTKVTKYRRTWLLSSAKSADNTVRSEDRLYLELAALQDMLTSARPTSVLNLKGEELDDPDLHPVQLCGQHAEFTTIEAGDATVKEKQSERRGSTFQSFSSLSGTSHNTLDDADLGASRPTDSNVPVKIQKISEGCTLDSWINVVGVDHSYQPPPKPSIKPVACYYVQSSLLGATSGDKYYRAVYLMQHTVENLLHAIATNCDIEPTRVTRIIRINNEGKGMLLNDGIVRKIPEGQDIIAEFQEIETESPVKHQRDSDLSDDHVDEDFSSTETAFTSVYELRLRY</sequence>
<dbReference type="PANTHER" id="PTHR11037:SF20">
    <property type="entry name" value="PROTEIN GRAINYHEAD"/>
    <property type="match status" value="1"/>
</dbReference>
<accession>A0A8H4N426</accession>
<gene>
    <name evidence="8" type="ORF">GTA08_BOTSDO04997</name>
</gene>
<dbReference type="InterPro" id="IPR007604">
    <property type="entry name" value="CP2"/>
</dbReference>
<dbReference type="GO" id="GO:0000978">
    <property type="term" value="F:RNA polymerase II cis-regulatory region sequence-specific DNA binding"/>
    <property type="evidence" value="ECO:0007669"/>
    <property type="project" value="TreeGrafter"/>
</dbReference>
<dbReference type="Pfam" id="PF25416">
    <property type="entry name" value="GRHL1_C"/>
    <property type="match status" value="1"/>
</dbReference>
<evidence type="ECO:0000256" key="4">
    <source>
        <dbReference type="ARBA" id="ARBA00023163"/>
    </source>
</evidence>
<keyword evidence="3" id="KW-0238">DNA-binding</keyword>
<evidence type="ECO:0000256" key="3">
    <source>
        <dbReference type="ARBA" id="ARBA00023125"/>
    </source>
</evidence>
<reference evidence="8" key="1">
    <citation type="submission" date="2020-04" db="EMBL/GenBank/DDBJ databases">
        <title>Genome Assembly and Annotation of Botryosphaeria dothidea sdau 11-99, a Latent Pathogen of Apple Fruit Ring Rot in China.</title>
        <authorList>
            <person name="Yu C."/>
            <person name="Diao Y."/>
            <person name="Lu Q."/>
            <person name="Zhao J."/>
            <person name="Cui S."/>
            <person name="Peng C."/>
            <person name="He B."/>
            <person name="Liu H."/>
        </authorList>
    </citation>
    <scope>NUCLEOTIDE SEQUENCE [LARGE SCALE GENOMIC DNA]</scope>
    <source>
        <strain evidence="8">Sdau11-99</strain>
    </source>
</reference>
<dbReference type="Proteomes" id="UP000572817">
    <property type="component" value="Unassembled WGS sequence"/>
</dbReference>
<keyword evidence="5" id="KW-0539">Nucleus</keyword>
<dbReference type="GO" id="GO:0005634">
    <property type="term" value="C:nucleus"/>
    <property type="evidence" value="ECO:0007669"/>
    <property type="project" value="UniProtKB-SubCell"/>
</dbReference>
<name>A0A8H4N426_9PEZI</name>
<dbReference type="InterPro" id="IPR057520">
    <property type="entry name" value="GRHL1/CP2_C"/>
</dbReference>
<evidence type="ECO:0000313" key="8">
    <source>
        <dbReference type="EMBL" id="KAF4306448.1"/>
    </source>
</evidence>
<dbReference type="Pfam" id="PF04516">
    <property type="entry name" value="CP2"/>
    <property type="match status" value="1"/>
</dbReference>
<dbReference type="EMBL" id="WWBZ02000033">
    <property type="protein sequence ID" value="KAF4306448.1"/>
    <property type="molecule type" value="Genomic_DNA"/>
</dbReference>
<evidence type="ECO:0000256" key="6">
    <source>
        <dbReference type="SAM" id="MobiDB-lite"/>
    </source>
</evidence>
<dbReference type="OrthoDB" id="7680836at2759"/>
<dbReference type="AlphaFoldDB" id="A0A8H4N426"/>